<accession>A0A223S255</accession>
<reference evidence="1 2" key="1">
    <citation type="submission" date="2017-08" db="EMBL/GenBank/DDBJ databases">
        <title>The complete genome sequence of Nocardiopsis gilva YIM 90087.</title>
        <authorList>
            <person name="Yin M."/>
            <person name="Tang S."/>
        </authorList>
    </citation>
    <scope>NUCLEOTIDE SEQUENCE [LARGE SCALE GENOMIC DNA]</scope>
    <source>
        <strain evidence="1 2">YIM 90087</strain>
    </source>
</reference>
<evidence type="ECO:0000313" key="1">
    <source>
        <dbReference type="EMBL" id="ASU82206.1"/>
    </source>
</evidence>
<keyword evidence="2" id="KW-1185">Reference proteome</keyword>
<sequence>MSRWDFGDQTLTTLARSTSGATDELSNLITQLIQAAEPLSGKFNGAGKAAFDSFKARADGITADLNSGLGRVNEGQYGMQSAFSSGNQNMADDANRNMSAANFDAAKFRTA</sequence>
<dbReference type="KEGG" id="ngv:CDO52_04865"/>
<dbReference type="RefSeq" id="WP_017621223.1">
    <property type="nucleotide sequence ID" value="NZ_ANBG01000401.1"/>
</dbReference>
<dbReference type="Proteomes" id="UP000215005">
    <property type="component" value="Chromosome"/>
</dbReference>
<dbReference type="InterPro" id="IPR036689">
    <property type="entry name" value="ESAT-6-like_sf"/>
</dbReference>
<protein>
    <submittedName>
        <fullName evidence="1">Uncharacterized protein</fullName>
    </submittedName>
</protein>
<gene>
    <name evidence="1" type="ORF">CDO52_04865</name>
</gene>
<dbReference type="Gene3D" id="1.10.287.1060">
    <property type="entry name" value="ESAT-6-like"/>
    <property type="match status" value="1"/>
</dbReference>
<name>A0A223S255_9ACTN</name>
<proteinExistence type="predicted"/>
<evidence type="ECO:0000313" key="2">
    <source>
        <dbReference type="Proteomes" id="UP000215005"/>
    </source>
</evidence>
<dbReference type="OrthoDB" id="3826998at2"/>
<dbReference type="SUPFAM" id="SSF140453">
    <property type="entry name" value="EsxAB dimer-like"/>
    <property type="match status" value="1"/>
</dbReference>
<dbReference type="AlphaFoldDB" id="A0A223S255"/>
<organism evidence="1 2">
    <name type="scientific">Nocardiopsis gilva YIM 90087</name>
    <dbReference type="NCBI Taxonomy" id="1235441"/>
    <lineage>
        <taxon>Bacteria</taxon>
        <taxon>Bacillati</taxon>
        <taxon>Actinomycetota</taxon>
        <taxon>Actinomycetes</taxon>
        <taxon>Streptosporangiales</taxon>
        <taxon>Nocardiopsidaceae</taxon>
        <taxon>Nocardiopsis</taxon>
    </lineage>
</organism>
<dbReference type="EMBL" id="CP022753">
    <property type="protein sequence ID" value="ASU82206.1"/>
    <property type="molecule type" value="Genomic_DNA"/>
</dbReference>